<keyword evidence="2" id="KW-1185">Reference proteome</keyword>
<reference evidence="1 2" key="1">
    <citation type="submission" date="2019-05" db="EMBL/GenBank/DDBJ databases">
        <authorList>
            <person name="Qu J.-H."/>
        </authorList>
    </citation>
    <scope>NUCLEOTIDE SEQUENCE [LARGE SCALE GENOMIC DNA]</scope>
    <source>
        <strain evidence="1 2">T17</strain>
    </source>
</reference>
<sequence>MKENQIHFIFPVEGDMLHTWDGRVPDGIVTDNHLKSTAKIAAPAGSEIFVNGIKAIEKDNFFEAEIQLTDFENTLTAENVTTGEKASAKAYWLKNFAGGYRLSIDDNIWFLRDIQQNKDVYQSLFENPFLGFLREVNIQYGTKIHLNLFYQTDGFNLSEFTDQYKNEWKDNANWLRLSFHALGEFPDKPYIDAGYDEVKRDCDLIMGEIRRFAGEEVMGSVTTIHWGEATAEGSRAMRDAGYTGQLGYFNVDDDQYSASYYLTVEQRRNLKKRFVWRDTDQDITFIRASIVIDKTDLNHIAAHLSSHKKAGTKPPFLDLLVHEQYFYPFYENYEPDYRERILTAVKWADDNGYHPAFLTESISNEPAGALH</sequence>
<comment type="caution">
    <text evidence="1">The sequence shown here is derived from an EMBL/GenBank/DDBJ whole genome shotgun (WGS) entry which is preliminary data.</text>
</comment>
<dbReference type="EMBL" id="VCEJ01000005">
    <property type="protein sequence ID" value="TLU98939.1"/>
    <property type="molecule type" value="Genomic_DNA"/>
</dbReference>
<evidence type="ECO:0000313" key="1">
    <source>
        <dbReference type="EMBL" id="TLU98939.1"/>
    </source>
</evidence>
<dbReference type="Proteomes" id="UP000306402">
    <property type="component" value="Unassembled WGS sequence"/>
</dbReference>
<organism evidence="1 2">
    <name type="scientific">Dyadobacter luticola</name>
    <dbReference type="NCBI Taxonomy" id="1979387"/>
    <lineage>
        <taxon>Bacteria</taxon>
        <taxon>Pseudomonadati</taxon>
        <taxon>Bacteroidota</taxon>
        <taxon>Cytophagia</taxon>
        <taxon>Cytophagales</taxon>
        <taxon>Spirosomataceae</taxon>
        <taxon>Dyadobacter</taxon>
    </lineage>
</organism>
<proteinExistence type="predicted"/>
<dbReference type="RefSeq" id="WP_138367229.1">
    <property type="nucleotide sequence ID" value="NZ_VCEJ01000005.1"/>
</dbReference>
<dbReference type="OrthoDB" id="927833at2"/>
<accession>A0A5R9KS36</accession>
<dbReference type="AlphaFoldDB" id="A0A5R9KS36"/>
<protein>
    <submittedName>
        <fullName evidence="1">Uncharacterized protein</fullName>
    </submittedName>
</protein>
<name>A0A5R9KS36_9BACT</name>
<gene>
    <name evidence="1" type="ORF">FEN17_20325</name>
</gene>
<evidence type="ECO:0000313" key="2">
    <source>
        <dbReference type="Proteomes" id="UP000306402"/>
    </source>
</evidence>